<dbReference type="Proteomes" id="UP000184066">
    <property type="component" value="Unassembled WGS sequence"/>
</dbReference>
<dbReference type="EMBL" id="FRDL01000005">
    <property type="protein sequence ID" value="SHN67353.1"/>
    <property type="molecule type" value="Genomic_DNA"/>
</dbReference>
<protein>
    <submittedName>
        <fullName evidence="7">Nitroreductase</fullName>
    </submittedName>
</protein>
<dbReference type="CDD" id="cd02136">
    <property type="entry name" value="PnbA_NfnB-like"/>
    <property type="match status" value="1"/>
</dbReference>
<name>A0A1M7T9L1_9RHOB</name>
<feature type="domain" description="Nitroreductase" evidence="6">
    <location>
        <begin position="8"/>
        <end position="196"/>
    </location>
</feature>
<evidence type="ECO:0000256" key="2">
    <source>
        <dbReference type="ARBA" id="ARBA00007118"/>
    </source>
</evidence>
<gene>
    <name evidence="7" type="ORF">SAMN05216200_105103</name>
</gene>
<evidence type="ECO:0000256" key="4">
    <source>
        <dbReference type="ARBA" id="ARBA00022643"/>
    </source>
</evidence>
<dbReference type="InterPro" id="IPR029479">
    <property type="entry name" value="Nitroreductase"/>
</dbReference>
<organism evidence="7 8">
    <name type="scientific">Oceanicella actignis</name>
    <dbReference type="NCBI Taxonomy" id="1189325"/>
    <lineage>
        <taxon>Bacteria</taxon>
        <taxon>Pseudomonadati</taxon>
        <taxon>Pseudomonadota</taxon>
        <taxon>Alphaproteobacteria</taxon>
        <taxon>Rhodobacterales</taxon>
        <taxon>Paracoccaceae</taxon>
        <taxon>Oceanicella</taxon>
    </lineage>
</organism>
<keyword evidence="5" id="KW-0560">Oxidoreductase</keyword>
<keyword evidence="3" id="KW-0285">Flavoprotein</keyword>
<dbReference type="STRING" id="1189325.SAMN04488119_105104"/>
<dbReference type="PANTHER" id="PTHR43673:SF2">
    <property type="entry name" value="NITROREDUCTASE"/>
    <property type="match status" value="1"/>
</dbReference>
<dbReference type="AlphaFoldDB" id="A0A1M7T9L1"/>
<dbReference type="RefSeq" id="WP_072747306.1">
    <property type="nucleotide sequence ID" value="NZ_FOHL01000005.1"/>
</dbReference>
<evidence type="ECO:0000256" key="1">
    <source>
        <dbReference type="ARBA" id="ARBA00001917"/>
    </source>
</evidence>
<comment type="similarity">
    <text evidence="2">Belongs to the nitroreductase family.</text>
</comment>
<dbReference type="GO" id="GO:0016491">
    <property type="term" value="F:oxidoreductase activity"/>
    <property type="evidence" value="ECO:0007669"/>
    <property type="project" value="UniProtKB-KW"/>
</dbReference>
<evidence type="ECO:0000256" key="3">
    <source>
        <dbReference type="ARBA" id="ARBA00022630"/>
    </source>
</evidence>
<dbReference type="PANTHER" id="PTHR43673">
    <property type="entry name" value="NAD(P)H NITROREDUCTASE YDGI-RELATED"/>
    <property type="match status" value="1"/>
</dbReference>
<dbReference type="OrthoDB" id="9802510at2"/>
<dbReference type="Gene3D" id="3.40.109.10">
    <property type="entry name" value="NADH Oxidase"/>
    <property type="match status" value="1"/>
</dbReference>
<evidence type="ECO:0000259" key="6">
    <source>
        <dbReference type="Pfam" id="PF00881"/>
    </source>
</evidence>
<evidence type="ECO:0000313" key="8">
    <source>
        <dbReference type="Proteomes" id="UP000184066"/>
    </source>
</evidence>
<keyword evidence="8" id="KW-1185">Reference proteome</keyword>
<dbReference type="Pfam" id="PF00881">
    <property type="entry name" value="Nitroreductase"/>
    <property type="match status" value="1"/>
</dbReference>
<accession>A0A1M7T9L1</accession>
<proteinExistence type="inferred from homology"/>
<evidence type="ECO:0000313" key="7">
    <source>
        <dbReference type="EMBL" id="SHN67353.1"/>
    </source>
</evidence>
<dbReference type="InterPro" id="IPR000415">
    <property type="entry name" value="Nitroreductase-like"/>
</dbReference>
<keyword evidence="4" id="KW-0288">FMN</keyword>
<comment type="cofactor">
    <cofactor evidence="1">
        <name>FMN</name>
        <dbReference type="ChEBI" id="CHEBI:58210"/>
    </cofactor>
</comment>
<reference evidence="7 8" key="1">
    <citation type="submission" date="2016-12" db="EMBL/GenBank/DDBJ databases">
        <authorList>
            <person name="Song W.-J."/>
            <person name="Kurnit D.M."/>
        </authorList>
    </citation>
    <scope>NUCLEOTIDE SEQUENCE [LARGE SCALE GENOMIC DNA]</scope>
    <source>
        <strain evidence="7 8">CGMCC 1.10808</strain>
    </source>
</reference>
<evidence type="ECO:0000256" key="5">
    <source>
        <dbReference type="ARBA" id="ARBA00023002"/>
    </source>
</evidence>
<sequence length="220" mass="24863">MNVSEAVARRISVRAFLPDPVPRALIAEVLEKAARAPSGGNLQPWLVTVLEGQSMARFRETMRARLAQGGPDPLEYPIYPEKLHEPYRTRRHRVGEQMYSLLGIPREDRAARLRRLEANYDFFGAPAGLFVHVDRRMGAAQWADLGMFLQTVMLLFVEAGYDTCAQEAWAWHHRTVDAFVGADPATMLFCGMAIGKRDPDAPVNRLRAERAPLEEFARFL</sequence>
<dbReference type="SUPFAM" id="SSF55469">
    <property type="entry name" value="FMN-dependent nitroreductase-like"/>
    <property type="match status" value="1"/>
</dbReference>